<evidence type="ECO:0000256" key="3">
    <source>
        <dbReference type="SAM" id="SignalP"/>
    </source>
</evidence>
<evidence type="ECO:0000313" key="6">
    <source>
        <dbReference type="Proteomes" id="UP000676565"/>
    </source>
</evidence>
<dbReference type="PANTHER" id="PTHR10827:SF98">
    <property type="entry name" value="45 KDA CALCIUM-BINDING PROTEIN"/>
    <property type="match status" value="1"/>
</dbReference>
<dbReference type="InterPro" id="IPR018247">
    <property type="entry name" value="EF_Hand_1_Ca_BS"/>
</dbReference>
<feature type="domain" description="EF-hand" evidence="4">
    <location>
        <begin position="150"/>
        <end position="185"/>
    </location>
</feature>
<evidence type="ECO:0000256" key="2">
    <source>
        <dbReference type="ARBA" id="ARBA00022737"/>
    </source>
</evidence>
<dbReference type="PANTHER" id="PTHR10827">
    <property type="entry name" value="RETICULOCALBIN"/>
    <property type="match status" value="1"/>
</dbReference>
<dbReference type="Pfam" id="PF13202">
    <property type="entry name" value="EF-hand_5"/>
    <property type="match status" value="5"/>
</dbReference>
<dbReference type="RefSeq" id="WP_210654729.1">
    <property type="nucleotide sequence ID" value="NZ_JAGKQQ010000001.1"/>
</dbReference>
<feature type="domain" description="EF-hand" evidence="4">
    <location>
        <begin position="61"/>
        <end position="96"/>
    </location>
</feature>
<keyword evidence="3" id="KW-0732">Signal</keyword>
<organism evidence="5 6">
    <name type="scientific">Gemmata palustris</name>
    <dbReference type="NCBI Taxonomy" id="2822762"/>
    <lineage>
        <taxon>Bacteria</taxon>
        <taxon>Pseudomonadati</taxon>
        <taxon>Planctomycetota</taxon>
        <taxon>Planctomycetia</taxon>
        <taxon>Gemmatales</taxon>
        <taxon>Gemmataceae</taxon>
        <taxon>Gemmata</taxon>
    </lineage>
</organism>
<feature type="chain" id="PRO_5047251625" evidence="3">
    <location>
        <begin position="22"/>
        <end position="495"/>
    </location>
</feature>
<dbReference type="InterPro" id="IPR011992">
    <property type="entry name" value="EF-hand-dom_pair"/>
</dbReference>
<dbReference type="SUPFAM" id="SSF47473">
    <property type="entry name" value="EF-hand"/>
    <property type="match status" value="3"/>
</dbReference>
<evidence type="ECO:0000256" key="1">
    <source>
        <dbReference type="ARBA" id="ARBA00022723"/>
    </source>
</evidence>
<gene>
    <name evidence="5" type="ORF">J8F10_14695</name>
</gene>
<keyword evidence="1" id="KW-0479">Metal-binding</keyword>
<dbReference type="EMBL" id="JAGKQQ010000001">
    <property type="protein sequence ID" value="MBP3956525.1"/>
    <property type="molecule type" value="Genomic_DNA"/>
</dbReference>
<dbReference type="CDD" id="cd00051">
    <property type="entry name" value="EFh"/>
    <property type="match status" value="2"/>
</dbReference>
<proteinExistence type="predicted"/>
<feature type="domain" description="EF-hand" evidence="4">
    <location>
        <begin position="381"/>
        <end position="408"/>
    </location>
</feature>
<dbReference type="PROSITE" id="PS00018">
    <property type="entry name" value="EF_HAND_1"/>
    <property type="match status" value="5"/>
</dbReference>
<protein>
    <submittedName>
        <fullName evidence="5">EF-hand domain-containing protein</fullName>
    </submittedName>
</protein>
<dbReference type="Proteomes" id="UP000676565">
    <property type="component" value="Unassembled WGS sequence"/>
</dbReference>
<accession>A0ABS5BTA7</accession>
<name>A0ABS5BTA7_9BACT</name>
<feature type="domain" description="EF-hand" evidence="4">
    <location>
        <begin position="113"/>
        <end position="139"/>
    </location>
</feature>
<dbReference type="PROSITE" id="PS50222">
    <property type="entry name" value="EF_HAND_2"/>
    <property type="match status" value="4"/>
</dbReference>
<evidence type="ECO:0000313" key="5">
    <source>
        <dbReference type="EMBL" id="MBP3956525.1"/>
    </source>
</evidence>
<feature type="signal peptide" evidence="3">
    <location>
        <begin position="1"/>
        <end position="21"/>
    </location>
</feature>
<keyword evidence="2" id="KW-0677">Repeat</keyword>
<dbReference type="Pfam" id="PF13499">
    <property type="entry name" value="EF-hand_7"/>
    <property type="match status" value="1"/>
</dbReference>
<reference evidence="5 6" key="1">
    <citation type="submission" date="2021-04" db="EMBL/GenBank/DDBJ databases">
        <authorList>
            <person name="Ivanova A."/>
        </authorList>
    </citation>
    <scope>NUCLEOTIDE SEQUENCE [LARGE SCALE GENOMIC DNA]</scope>
    <source>
        <strain evidence="5 6">G18</strain>
    </source>
</reference>
<dbReference type="InterPro" id="IPR002048">
    <property type="entry name" value="EF_hand_dom"/>
</dbReference>
<dbReference type="SMART" id="SM00054">
    <property type="entry name" value="EFh"/>
    <property type="match status" value="5"/>
</dbReference>
<keyword evidence="6" id="KW-1185">Reference proteome</keyword>
<dbReference type="Gene3D" id="1.10.238.10">
    <property type="entry name" value="EF-hand"/>
    <property type="match status" value="4"/>
</dbReference>
<evidence type="ECO:0000259" key="4">
    <source>
        <dbReference type="PROSITE" id="PS50222"/>
    </source>
</evidence>
<comment type="caution">
    <text evidence="5">The sequence shown here is derived from an EMBL/GenBank/DDBJ whole genome shotgun (WGS) entry which is preliminary data.</text>
</comment>
<sequence>MIRTTLCTLALAFAAFGFSPAADPAPTKRPTVPLEFALLGEDKLARIELRAELDGVSVSAIWDETFAKLFAFFDRNHDGALDTKEAARLPSVRALRQAMGNGFTPPVGAAPTFAELDRNGDGKVTPEELAACYRAAGAGTVQIGVGRLPASAELAAALLKNLDTDGDGKVSEKEWGAAADVLKKLDKNDDELIGAGELVPKVVYPGAAGTVLLTPPAANTTVPDVLAKLPLVLLPADPKDAHWTTEIAQRNKHFKAAELSAWRKREPDARWVVKLSDKPGTPERFAFTGGRFRVDGWIASGKVSEALATASKQIVAQLDAPAPEEGAGARRRGGSLAWLAPIADLNGDGNLDRKELDAWLDLQAQVARGQVLLTVLDGAGLFELLDTNHDGALSSRELRGAWDRLKSAGCVTTGAFDPKALPNVLLVAASRGYPQTLALDARRGPAWFRSMDRNGDGDVSRREFTGPADVFDKLDLDKDGLLSAEEAEKSEKPKK</sequence>